<gene>
    <name evidence="1" type="ORF">BDM02DRAFT_378001</name>
</gene>
<reference evidence="1" key="2">
    <citation type="journal article" date="2020" name="Nat. Commun.">
        <title>Large-scale genome sequencing of mycorrhizal fungi provides insights into the early evolution of symbiotic traits.</title>
        <authorList>
            <person name="Miyauchi S."/>
            <person name="Kiss E."/>
            <person name="Kuo A."/>
            <person name="Drula E."/>
            <person name="Kohler A."/>
            <person name="Sanchez-Garcia M."/>
            <person name="Morin E."/>
            <person name="Andreopoulos B."/>
            <person name="Barry K.W."/>
            <person name="Bonito G."/>
            <person name="Buee M."/>
            <person name="Carver A."/>
            <person name="Chen C."/>
            <person name="Cichocki N."/>
            <person name="Clum A."/>
            <person name="Culley D."/>
            <person name="Crous P.W."/>
            <person name="Fauchery L."/>
            <person name="Girlanda M."/>
            <person name="Hayes R.D."/>
            <person name="Keri Z."/>
            <person name="LaButti K."/>
            <person name="Lipzen A."/>
            <person name="Lombard V."/>
            <person name="Magnuson J."/>
            <person name="Maillard F."/>
            <person name="Murat C."/>
            <person name="Nolan M."/>
            <person name="Ohm R.A."/>
            <person name="Pangilinan J."/>
            <person name="Pereira M.F."/>
            <person name="Perotto S."/>
            <person name="Peter M."/>
            <person name="Pfister S."/>
            <person name="Riley R."/>
            <person name="Sitrit Y."/>
            <person name="Stielow J.B."/>
            <person name="Szollosi G."/>
            <person name="Zifcakova L."/>
            <person name="Stursova M."/>
            <person name="Spatafora J.W."/>
            <person name="Tedersoo L."/>
            <person name="Vaario L.M."/>
            <person name="Yamada A."/>
            <person name="Yan M."/>
            <person name="Wang P."/>
            <person name="Xu J."/>
            <person name="Bruns T."/>
            <person name="Baldrian P."/>
            <person name="Vilgalys R."/>
            <person name="Dunand C."/>
            <person name="Henrissat B."/>
            <person name="Grigoriev I.V."/>
            <person name="Hibbett D."/>
            <person name="Nagy L.G."/>
            <person name="Martin F.M."/>
        </authorList>
    </citation>
    <scope>NUCLEOTIDE SEQUENCE</scope>
    <source>
        <strain evidence="1">P2</strain>
    </source>
</reference>
<dbReference type="EMBL" id="MU118071">
    <property type="protein sequence ID" value="KAF9645980.1"/>
    <property type="molecule type" value="Genomic_DNA"/>
</dbReference>
<sequence>MDFQQAAILTCGATVAYALYGRYRYLTIRDVPGPKNPSWIHGHQWYWQCEEAGAVEKRLLEEYGTIARWNGPLGEGRLWIADPKAIHHILQGSSHLYGKLHSTREVTASFLDKGLSWAEGDVHRRQRKAMAPAFGLVGAKGLFPYFLRCSNSLADKWHEAISSGKPGQAVIIDINSWLSKATLDAIGAGAFGYDFGALENTDNKLAKSYVNLTFAVVGMPLKKHLFVRNISRWAPKGFTTWMLERDKRPGMVMLRKNRECAHEVAAKLIEEKRQELKDGASRRDLLSLLVKANTALQPEWRLSDEEIVAQVRTVMFAGHETTAKTLTFALWELAKKRHIQERLRAEIAETLTKIRARGDSDFTVDDFDSMPYLLAVGKETLRVHPIAAEIPRVATENNVLPLTKPIVGVSGKVYKELPVPAGTLAIISTVGYNLNKDLWGPDPYEFRPERWLDMKEPESPVGVYSNLSTFSGGVRSCIGWRFAVIEMHTFLVTLVRQFDFSLPDNGQEIRRLRQGVLSPVIVGEERKGPQLPLKVTALGNE</sequence>
<comment type="caution">
    <text evidence="1">The sequence shown here is derived from an EMBL/GenBank/DDBJ whole genome shotgun (WGS) entry which is preliminary data.</text>
</comment>
<keyword evidence="2" id="KW-1185">Reference proteome</keyword>
<proteinExistence type="predicted"/>
<protein>
    <submittedName>
        <fullName evidence="1">Cytochrome P450</fullName>
    </submittedName>
</protein>
<accession>A0ACB6Z8E2</accession>
<name>A0ACB6Z8E2_THEGA</name>
<evidence type="ECO:0000313" key="2">
    <source>
        <dbReference type="Proteomes" id="UP000886501"/>
    </source>
</evidence>
<organism evidence="1 2">
    <name type="scientific">Thelephora ganbajun</name>
    <name type="common">Ganba fungus</name>
    <dbReference type="NCBI Taxonomy" id="370292"/>
    <lineage>
        <taxon>Eukaryota</taxon>
        <taxon>Fungi</taxon>
        <taxon>Dikarya</taxon>
        <taxon>Basidiomycota</taxon>
        <taxon>Agaricomycotina</taxon>
        <taxon>Agaricomycetes</taxon>
        <taxon>Thelephorales</taxon>
        <taxon>Thelephoraceae</taxon>
        <taxon>Thelephora</taxon>
    </lineage>
</organism>
<dbReference type="Proteomes" id="UP000886501">
    <property type="component" value="Unassembled WGS sequence"/>
</dbReference>
<evidence type="ECO:0000313" key="1">
    <source>
        <dbReference type="EMBL" id="KAF9645980.1"/>
    </source>
</evidence>
<reference evidence="1" key="1">
    <citation type="submission" date="2019-10" db="EMBL/GenBank/DDBJ databases">
        <authorList>
            <consortium name="DOE Joint Genome Institute"/>
            <person name="Kuo A."/>
            <person name="Miyauchi S."/>
            <person name="Kiss E."/>
            <person name="Drula E."/>
            <person name="Kohler A."/>
            <person name="Sanchez-Garcia M."/>
            <person name="Andreopoulos B."/>
            <person name="Barry K.W."/>
            <person name="Bonito G."/>
            <person name="Buee M."/>
            <person name="Carver A."/>
            <person name="Chen C."/>
            <person name="Cichocki N."/>
            <person name="Clum A."/>
            <person name="Culley D."/>
            <person name="Crous P.W."/>
            <person name="Fauchery L."/>
            <person name="Girlanda M."/>
            <person name="Hayes R."/>
            <person name="Keri Z."/>
            <person name="Labutti K."/>
            <person name="Lipzen A."/>
            <person name="Lombard V."/>
            <person name="Magnuson J."/>
            <person name="Maillard F."/>
            <person name="Morin E."/>
            <person name="Murat C."/>
            <person name="Nolan M."/>
            <person name="Ohm R."/>
            <person name="Pangilinan J."/>
            <person name="Pereira M."/>
            <person name="Perotto S."/>
            <person name="Peter M."/>
            <person name="Riley R."/>
            <person name="Sitrit Y."/>
            <person name="Stielow B."/>
            <person name="Szollosi G."/>
            <person name="Zifcakova L."/>
            <person name="Stursova M."/>
            <person name="Spatafora J.W."/>
            <person name="Tedersoo L."/>
            <person name="Vaario L.-M."/>
            <person name="Yamada A."/>
            <person name="Yan M."/>
            <person name="Wang P."/>
            <person name="Xu J."/>
            <person name="Bruns T."/>
            <person name="Baldrian P."/>
            <person name="Vilgalys R."/>
            <person name="Henrissat B."/>
            <person name="Grigoriev I.V."/>
            <person name="Hibbett D."/>
            <person name="Nagy L.G."/>
            <person name="Martin F.M."/>
        </authorList>
    </citation>
    <scope>NUCLEOTIDE SEQUENCE</scope>
    <source>
        <strain evidence="1">P2</strain>
    </source>
</reference>